<dbReference type="OrthoDB" id="4053447at2759"/>
<dbReference type="Proteomes" id="UP000510647">
    <property type="component" value="Chromosome 1"/>
</dbReference>
<protein>
    <submittedName>
        <fullName evidence="1">Uncharacterized protein</fullName>
    </submittedName>
</protein>
<keyword evidence="2" id="KW-1185">Reference proteome</keyword>
<gene>
    <name evidence="1" type="ORF">HG537_0A04250</name>
</gene>
<evidence type="ECO:0000313" key="1">
    <source>
        <dbReference type="EMBL" id="QLQ78178.1"/>
    </source>
</evidence>
<organism evidence="1 2">
    <name type="scientific">Torulaspora globosa</name>
    <dbReference type="NCBI Taxonomy" id="48254"/>
    <lineage>
        <taxon>Eukaryota</taxon>
        <taxon>Fungi</taxon>
        <taxon>Dikarya</taxon>
        <taxon>Ascomycota</taxon>
        <taxon>Saccharomycotina</taxon>
        <taxon>Saccharomycetes</taxon>
        <taxon>Saccharomycetales</taxon>
        <taxon>Saccharomycetaceae</taxon>
        <taxon>Torulaspora</taxon>
    </lineage>
</organism>
<accession>A0A7H9HJZ1</accession>
<name>A0A7H9HJZ1_9SACH</name>
<evidence type="ECO:0000313" key="2">
    <source>
        <dbReference type="Proteomes" id="UP000510647"/>
    </source>
</evidence>
<proteinExistence type="predicted"/>
<dbReference type="EMBL" id="CP059267">
    <property type="protein sequence ID" value="QLQ78178.1"/>
    <property type="molecule type" value="Genomic_DNA"/>
</dbReference>
<dbReference type="AlphaFoldDB" id="A0A7H9HJZ1"/>
<reference evidence="1 2" key="1">
    <citation type="submission" date="2020-06" db="EMBL/GenBank/DDBJ databases">
        <title>The yeast mating-type switching endonuclease HO is a domesticated member of an unorthodox homing genetic element family.</title>
        <authorList>
            <person name="Coughlan A.Y."/>
            <person name="Lombardi L."/>
            <person name="Braun-Galleani S."/>
            <person name="Martos A.R."/>
            <person name="Galeote V."/>
            <person name="Bigey F."/>
            <person name="Dequin S."/>
            <person name="Byrne K.P."/>
            <person name="Wolfe K.H."/>
        </authorList>
    </citation>
    <scope>NUCLEOTIDE SEQUENCE [LARGE SCALE GENOMIC DNA]</scope>
    <source>
        <strain evidence="1 2">CBS2947</strain>
    </source>
</reference>
<sequence length="158" mass="18035">MKIDDQISQLLLQEEGGSRRKLTLILVVGDEPRNHIENGLTSECGKLSSIAAIGASRTEIDVLFLSKLQYLFMYLMKFEAEEAIRYNYFVIYGLDQGILSAGEQPLGDQLRIANLICNAAFRIKRKHGLLDVRLIACDEQNDMAEKLIRIESYWRHIC</sequence>